<dbReference type="Proteomes" id="UP000799118">
    <property type="component" value="Unassembled WGS sequence"/>
</dbReference>
<dbReference type="EMBL" id="ML769969">
    <property type="protein sequence ID" value="KAE9385555.1"/>
    <property type="molecule type" value="Genomic_DNA"/>
</dbReference>
<accession>A0A6A4GJV1</accession>
<name>A0A6A4GJV1_9AGAR</name>
<protein>
    <submittedName>
        <fullName evidence="1">Uncharacterized protein</fullName>
    </submittedName>
</protein>
<keyword evidence="2" id="KW-1185">Reference proteome</keyword>
<organism evidence="1 2">
    <name type="scientific">Gymnopus androsaceus JB14</name>
    <dbReference type="NCBI Taxonomy" id="1447944"/>
    <lineage>
        <taxon>Eukaryota</taxon>
        <taxon>Fungi</taxon>
        <taxon>Dikarya</taxon>
        <taxon>Basidiomycota</taxon>
        <taxon>Agaricomycotina</taxon>
        <taxon>Agaricomycetes</taxon>
        <taxon>Agaricomycetidae</taxon>
        <taxon>Agaricales</taxon>
        <taxon>Marasmiineae</taxon>
        <taxon>Omphalotaceae</taxon>
        <taxon>Gymnopus</taxon>
    </lineage>
</organism>
<evidence type="ECO:0000313" key="2">
    <source>
        <dbReference type="Proteomes" id="UP000799118"/>
    </source>
</evidence>
<sequence length="260" mass="27912">MDGTEDDGPSGRAGAGCSESKYVCVGRRDDSDWDLAGDFLGVEEGNRGPPLTERCGVVREGRDGVGIGEGDVRLIPGDVALAVVAAAGVERTRVRAGEPKFELEVEVTRGRGLVGVVTVDVDVSFDATATGTATGTVAVDRRLETIDGVARGLGKELLLALLVLVLRLLRFFAVNLLFGVDVDVGLELELSTEIRRPDVLLAKAELAEVEFGIGMDEIDRRFVLRLLPMVDMLPTSTVTSLYTRKETRRRVDSGSKQRLA</sequence>
<gene>
    <name evidence="1" type="ORF">BT96DRAFT_928745</name>
</gene>
<evidence type="ECO:0000313" key="1">
    <source>
        <dbReference type="EMBL" id="KAE9385555.1"/>
    </source>
</evidence>
<proteinExistence type="predicted"/>
<reference evidence="1" key="1">
    <citation type="journal article" date="2019" name="Environ. Microbiol.">
        <title>Fungal ecological strategies reflected in gene transcription - a case study of two litter decomposers.</title>
        <authorList>
            <person name="Barbi F."/>
            <person name="Kohler A."/>
            <person name="Barry K."/>
            <person name="Baskaran P."/>
            <person name="Daum C."/>
            <person name="Fauchery L."/>
            <person name="Ihrmark K."/>
            <person name="Kuo A."/>
            <person name="LaButti K."/>
            <person name="Lipzen A."/>
            <person name="Morin E."/>
            <person name="Grigoriev I.V."/>
            <person name="Henrissat B."/>
            <person name="Lindahl B."/>
            <person name="Martin F."/>
        </authorList>
    </citation>
    <scope>NUCLEOTIDE SEQUENCE</scope>
    <source>
        <strain evidence="1">JB14</strain>
    </source>
</reference>
<dbReference type="AlphaFoldDB" id="A0A6A4GJV1"/>